<dbReference type="PIRSF" id="PIRSF006054">
    <property type="entry name" value="UCP006054"/>
    <property type="match status" value="1"/>
</dbReference>
<name>A0A3N6MSR7_9BURK</name>
<evidence type="ECO:0000313" key="4">
    <source>
        <dbReference type="EMBL" id="RQH07014.1"/>
    </source>
</evidence>
<dbReference type="GO" id="GO:0019450">
    <property type="term" value="P:L-cysteine catabolic process to pyruvate"/>
    <property type="evidence" value="ECO:0007669"/>
    <property type="project" value="TreeGrafter"/>
</dbReference>
<dbReference type="Pfam" id="PF03313">
    <property type="entry name" value="SDH_alpha"/>
    <property type="match status" value="1"/>
</dbReference>
<protein>
    <recommendedName>
        <fullName evidence="1">UPF0597 protein D1Y85_10065</fullName>
    </recommendedName>
</protein>
<dbReference type="HAMAP" id="MF_01845">
    <property type="entry name" value="UPF0597"/>
    <property type="match status" value="1"/>
</dbReference>
<feature type="compositionally biased region" description="Basic and acidic residues" evidence="2">
    <location>
        <begin position="432"/>
        <end position="444"/>
    </location>
</feature>
<feature type="domain" description="Serine dehydratase-like alpha subunit" evidence="3">
    <location>
        <begin position="166"/>
        <end position="418"/>
    </location>
</feature>
<dbReference type="GO" id="GO:0080146">
    <property type="term" value="F:L-cysteine desulfhydrase activity"/>
    <property type="evidence" value="ECO:0007669"/>
    <property type="project" value="TreeGrafter"/>
</dbReference>
<evidence type="ECO:0000256" key="2">
    <source>
        <dbReference type="SAM" id="MobiDB-lite"/>
    </source>
</evidence>
<proteinExistence type="inferred from homology"/>
<dbReference type="RefSeq" id="WP_124150904.1">
    <property type="nucleotide sequence ID" value="NZ_RQIS01000006.1"/>
</dbReference>
<comment type="caution">
    <text evidence="4">The sequence shown here is derived from an EMBL/GenBank/DDBJ whole genome shotgun (WGS) entry which is preliminary data.</text>
</comment>
<dbReference type="EMBL" id="RQIS01000006">
    <property type="protein sequence ID" value="RQH07014.1"/>
    <property type="molecule type" value="Genomic_DNA"/>
</dbReference>
<gene>
    <name evidence="4" type="ORF">D1Y85_10065</name>
</gene>
<accession>A0A3N6MSR7</accession>
<feature type="region of interest" description="Disordered" evidence="2">
    <location>
        <begin position="429"/>
        <end position="450"/>
    </location>
</feature>
<dbReference type="InterPro" id="IPR021144">
    <property type="entry name" value="UPF0597"/>
</dbReference>
<dbReference type="OrthoDB" id="41906at2"/>
<evidence type="ECO:0000259" key="3">
    <source>
        <dbReference type="Pfam" id="PF03313"/>
    </source>
</evidence>
<dbReference type="AlphaFoldDB" id="A0A3N6MSR7"/>
<dbReference type="Proteomes" id="UP000272778">
    <property type="component" value="Unassembled WGS sequence"/>
</dbReference>
<dbReference type="PANTHER" id="PTHR30501:SF2">
    <property type="entry name" value="UPF0597 PROTEIN YHAM"/>
    <property type="match status" value="1"/>
</dbReference>
<dbReference type="PANTHER" id="PTHR30501">
    <property type="entry name" value="UPF0597 PROTEIN YHAM"/>
    <property type="match status" value="1"/>
</dbReference>
<evidence type="ECO:0000313" key="5">
    <source>
        <dbReference type="Proteomes" id="UP000272778"/>
    </source>
</evidence>
<dbReference type="InterPro" id="IPR005130">
    <property type="entry name" value="Ser_deHydtase-like_asu"/>
</dbReference>
<reference evidence="4 5" key="1">
    <citation type="submission" date="2018-11" db="EMBL/GenBank/DDBJ databases">
        <title>Paraburkholderia sp. DHOA04, isolated from soil.</title>
        <authorList>
            <person name="Gao Z.-H."/>
            <person name="Qiu L.-H."/>
            <person name="Fu J.-C."/>
        </authorList>
    </citation>
    <scope>NUCLEOTIDE SEQUENCE [LARGE SCALE GENOMIC DNA]</scope>
    <source>
        <strain evidence="4 5">DHOA04</strain>
    </source>
</reference>
<comment type="similarity">
    <text evidence="1">Belongs to the UPF0597 family.</text>
</comment>
<sequence length="450" mass="47875">MAMDAQVLIQWLKKEVSPALGCTEPVAIAFAAAAAAQHLSEPVTAITGHVSRNLYKNAMGVTLPGTHSCGVELAAAVGAIGGDPLAGLEVFRSIEPQHVADARMMVNEGRVTIEQKETPEFLHVDLTLKGGNDQCRVVVSGGHTQITYLCVNDRVEIDRPARPSHSNDNRLPDFTLRDAFEFADSVDFEDIAFMLEAAKINSALSAEGRRVRYGLNVGGTLQDAISQGLMQDDLLNRIVINTTSASDARMGGATLPAMTNFGSGNQGIAATMPVVTVAQHLQVDDEALARSLALSHLVAISIHARYTRLSALCAVTTAAMGAAAGMSWLFARDFGVLERAVSNMVGDISGIICDGASNTCAMKVSTATTSAFRSVLLARQRIRAGSGDGIVCEDVEDTINNLCQLVTQPMKHTDVAIIDMMWQKPLRVSGGEARRTSTKERDVNDAEVVA</sequence>
<keyword evidence="5" id="KW-1185">Reference proteome</keyword>
<organism evidence="4 5">
    <name type="scientific">Paraburkholderia dinghuensis</name>
    <dbReference type="NCBI Taxonomy" id="2305225"/>
    <lineage>
        <taxon>Bacteria</taxon>
        <taxon>Pseudomonadati</taxon>
        <taxon>Pseudomonadota</taxon>
        <taxon>Betaproteobacteria</taxon>
        <taxon>Burkholderiales</taxon>
        <taxon>Burkholderiaceae</taxon>
        <taxon>Paraburkholderia</taxon>
    </lineage>
</organism>
<evidence type="ECO:0000256" key="1">
    <source>
        <dbReference type="HAMAP-Rule" id="MF_01845"/>
    </source>
</evidence>